<dbReference type="OMA" id="EGGVHNM"/>
<evidence type="ECO:0000256" key="1">
    <source>
        <dbReference type="ARBA" id="ARBA00004434"/>
    </source>
</evidence>
<dbReference type="OrthoDB" id="73691at2759"/>
<dbReference type="HOGENOM" id="CLU_049801_1_0_1"/>
<dbReference type="KEGG" id="shr:100926940"/>
<dbReference type="InterPro" id="IPR033122">
    <property type="entry name" value="LETM1-like_RBD"/>
</dbReference>
<keyword evidence="11" id="KW-1185">Reference proteome</keyword>
<dbReference type="GeneTree" id="ENSGT00950000183167"/>
<evidence type="ECO:0000313" key="10">
    <source>
        <dbReference type="Ensembl" id="ENSSHAP00000002960.1"/>
    </source>
</evidence>
<evidence type="ECO:0000256" key="4">
    <source>
        <dbReference type="ARBA" id="ARBA00022989"/>
    </source>
</evidence>
<dbReference type="GO" id="GO:0006754">
    <property type="term" value="P:ATP biosynthetic process"/>
    <property type="evidence" value="ECO:0007669"/>
    <property type="project" value="Ensembl"/>
</dbReference>
<dbReference type="Proteomes" id="UP000007648">
    <property type="component" value="Unassembled WGS sequence"/>
</dbReference>
<reference evidence="10" key="2">
    <citation type="submission" date="2025-08" db="UniProtKB">
        <authorList>
            <consortium name="Ensembl"/>
        </authorList>
    </citation>
    <scope>IDENTIFICATION</scope>
</reference>
<evidence type="ECO:0000256" key="5">
    <source>
        <dbReference type="ARBA" id="ARBA00023128"/>
    </source>
</evidence>
<dbReference type="GO" id="GO:0038061">
    <property type="term" value="P:non-canonical NF-kappaB signal transduction"/>
    <property type="evidence" value="ECO:0007669"/>
    <property type="project" value="Ensembl"/>
</dbReference>
<evidence type="ECO:0000256" key="6">
    <source>
        <dbReference type="ARBA" id="ARBA00023136"/>
    </source>
</evidence>
<dbReference type="PANTHER" id="PTHR14009">
    <property type="entry name" value="LEUCINE ZIPPER-EF-HAND CONTAINING TRANSMEMBRANE PROTEIN"/>
    <property type="match status" value="1"/>
</dbReference>
<dbReference type="RefSeq" id="XP_003772533.1">
    <property type="nucleotide sequence ID" value="XM_003772485.4"/>
</dbReference>
<evidence type="ECO:0000313" key="11">
    <source>
        <dbReference type="Proteomes" id="UP000007648"/>
    </source>
</evidence>
<keyword evidence="6 8" id="KW-0472">Membrane</keyword>
<dbReference type="GO" id="GO:0032496">
    <property type="term" value="P:response to lipopolysaccharide"/>
    <property type="evidence" value="ECO:0007669"/>
    <property type="project" value="Ensembl"/>
</dbReference>
<dbReference type="GO" id="GO:0005730">
    <property type="term" value="C:nucleolus"/>
    <property type="evidence" value="ECO:0007669"/>
    <property type="project" value="Ensembl"/>
</dbReference>
<dbReference type="GO" id="GO:1903409">
    <property type="term" value="P:reactive oxygen species biosynthetic process"/>
    <property type="evidence" value="ECO:0007669"/>
    <property type="project" value="Ensembl"/>
</dbReference>
<dbReference type="Pfam" id="PF07766">
    <property type="entry name" value="LETM1_RBD"/>
    <property type="match status" value="1"/>
</dbReference>
<dbReference type="GO" id="GO:0051560">
    <property type="term" value="P:mitochondrial calcium ion homeostasis"/>
    <property type="evidence" value="ECO:0007669"/>
    <property type="project" value="Ensembl"/>
</dbReference>
<dbReference type="CTD" id="25875"/>
<feature type="transmembrane region" description="Helical" evidence="8">
    <location>
        <begin position="138"/>
        <end position="161"/>
    </location>
</feature>
<dbReference type="GO" id="GO:0005743">
    <property type="term" value="C:mitochondrial inner membrane"/>
    <property type="evidence" value="ECO:0007669"/>
    <property type="project" value="UniProtKB-SubCell"/>
</dbReference>
<reference evidence="10" key="3">
    <citation type="submission" date="2025-09" db="UniProtKB">
        <authorList>
            <consortium name="Ensembl"/>
        </authorList>
    </citation>
    <scope>IDENTIFICATION</scope>
</reference>
<dbReference type="Ensembl" id="ENSSHAT00000002993.2">
    <property type="protein sequence ID" value="ENSSHAP00000002960.1"/>
    <property type="gene ID" value="ENSSHAG00000002620.2"/>
</dbReference>
<evidence type="ECO:0000256" key="8">
    <source>
        <dbReference type="SAM" id="Phobius"/>
    </source>
</evidence>
<dbReference type="GO" id="GO:0043022">
    <property type="term" value="F:ribosome binding"/>
    <property type="evidence" value="ECO:0007669"/>
    <property type="project" value="InterPro"/>
</dbReference>
<sequence>MALSRLYQRPVSLGCTPASPEPLFSLRLQPGRRSPAWGPPRPRRLHLSPREDVKSLVSSFVAKTKVMNEKYNRFLERRFPRFYVMYSVFVKGFQMLLADAKKARRIKTFMSQKKVMFHQLSYRDMEHLRQFRQDMVKCLFLGIISIPPFANYLVFLLMYFYPRQLLIHHFWTSKQQQEFLDIYHARRKQSHPKILSCLEKAIPLIPNPVHQWHFTQLYIKVQNGDPPCINDLLPLRTCFSVYPLAVSHLSTAHLKALSRAMLLTPHLPSVLLRYRLNKHSTVLHQLDKALKRLGIGQLTAQEVKSACYLRGLDSTHLAEDWCRFWLAQWLYFSCSLKNTEMSLLLHAVVLFSTNYPGTRHLGSC</sequence>
<dbReference type="GO" id="GO:0034142">
    <property type="term" value="P:toll-like receptor 4 signaling pathway"/>
    <property type="evidence" value="ECO:0007669"/>
    <property type="project" value="Ensembl"/>
</dbReference>
<comment type="subcellular location">
    <subcellularLocation>
        <location evidence="1">Mitochondrion inner membrane</location>
        <topology evidence="1">Single-pass membrane protein</topology>
    </subcellularLocation>
</comment>
<dbReference type="FunCoup" id="G3VIF6">
    <property type="interactions" value="2783"/>
</dbReference>
<reference evidence="10 11" key="1">
    <citation type="journal article" date="2011" name="Proc. Natl. Acad. Sci. U.S.A.">
        <title>Genetic diversity and population structure of the endangered marsupial Sarcophilus harrisii (Tasmanian devil).</title>
        <authorList>
            <person name="Miller W."/>
            <person name="Hayes V.M."/>
            <person name="Ratan A."/>
            <person name="Petersen D.C."/>
            <person name="Wittekindt N.E."/>
            <person name="Miller J."/>
            <person name="Walenz B."/>
            <person name="Knight J."/>
            <person name="Qi J."/>
            <person name="Zhao F."/>
            <person name="Wang Q."/>
            <person name="Bedoya-Reina O.C."/>
            <person name="Katiyar N."/>
            <person name="Tomsho L.P."/>
            <person name="Kasson L.M."/>
            <person name="Hardie R.A."/>
            <person name="Woodbridge P."/>
            <person name="Tindall E.A."/>
            <person name="Bertelsen M.F."/>
            <person name="Dixon D."/>
            <person name="Pyecroft S."/>
            <person name="Helgen K.M."/>
            <person name="Lesk A.M."/>
            <person name="Pringle T.H."/>
            <person name="Patterson N."/>
            <person name="Zhang Y."/>
            <person name="Kreiss A."/>
            <person name="Woods G.M."/>
            <person name="Jones M.E."/>
            <person name="Schuster S.C."/>
        </authorList>
    </citation>
    <scope>NUCLEOTIDE SEQUENCE [LARGE SCALE GENOMIC DNA]</scope>
</reference>
<keyword evidence="5 7" id="KW-0496">Mitochondrion</keyword>
<dbReference type="InParanoid" id="G3VIF6"/>
<name>G3VIF6_SARHA</name>
<evidence type="ECO:0000256" key="2">
    <source>
        <dbReference type="ARBA" id="ARBA00022692"/>
    </source>
</evidence>
<dbReference type="GO" id="GO:0050727">
    <property type="term" value="P:regulation of inflammatory response"/>
    <property type="evidence" value="ECO:0007669"/>
    <property type="project" value="Ensembl"/>
</dbReference>
<dbReference type="GO" id="GO:0050764">
    <property type="term" value="P:regulation of phagocytosis"/>
    <property type="evidence" value="ECO:0007669"/>
    <property type="project" value="Ensembl"/>
</dbReference>
<accession>G3VIF6</accession>
<keyword evidence="3" id="KW-0999">Mitochondrion inner membrane</keyword>
<organism evidence="10 11">
    <name type="scientific">Sarcophilus harrisii</name>
    <name type="common">Tasmanian devil</name>
    <name type="synonym">Sarcophilus laniarius</name>
    <dbReference type="NCBI Taxonomy" id="9305"/>
    <lineage>
        <taxon>Eukaryota</taxon>
        <taxon>Metazoa</taxon>
        <taxon>Chordata</taxon>
        <taxon>Craniata</taxon>
        <taxon>Vertebrata</taxon>
        <taxon>Euteleostomi</taxon>
        <taxon>Mammalia</taxon>
        <taxon>Metatheria</taxon>
        <taxon>Dasyuromorphia</taxon>
        <taxon>Dasyuridae</taxon>
        <taxon>Sarcophilus</taxon>
    </lineage>
</organism>
<keyword evidence="4 8" id="KW-1133">Transmembrane helix</keyword>
<evidence type="ECO:0000259" key="9">
    <source>
        <dbReference type="PROSITE" id="PS51758"/>
    </source>
</evidence>
<dbReference type="PANTHER" id="PTHR14009:SF13">
    <property type="entry name" value="LETM1 DOMAIN-CONTAINING PROTEIN 1"/>
    <property type="match status" value="1"/>
</dbReference>
<proteinExistence type="predicted"/>
<dbReference type="GO" id="GO:0006954">
    <property type="term" value="P:inflammatory response"/>
    <property type="evidence" value="ECO:0007669"/>
    <property type="project" value="Ensembl"/>
</dbReference>
<dbReference type="eggNOG" id="KOG4263">
    <property type="taxonomic scope" value="Eukaryota"/>
</dbReference>
<dbReference type="GO" id="GO:0005654">
    <property type="term" value="C:nucleoplasm"/>
    <property type="evidence" value="ECO:0007669"/>
    <property type="project" value="Ensembl"/>
</dbReference>
<evidence type="ECO:0000256" key="3">
    <source>
        <dbReference type="ARBA" id="ARBA00022792"/>
    </source>
</evidence>
<dbReference type="GO" id="GO:0006909">
    <property type="term" value="P:phagocytosis"/>
    <property type="evidence" value="ECO:0007669"/>
    <property type="project" value="Ensembl"/>
</dbReference>
<dbReference type="GO" id="GO:0120162">
    <property type="term" value="P:positive regulation of cold-induced thermogenesis"/>
    <property type="evidence" value="ECO:0007669"/>
    <property type="project" value="Ensembl"/>
</dbReference>
<dbReference type="GO" id="GO:0045815">
    <property type="term" value="P:transcription initiation-coupled chromatin remodeling"/>
    <property type="evidence" value="ECO:0007669"/>
    <property type="project" value="Ensembl"/>
</dbReference>
<dbReference type="InterPro" id="IPR044202">
    <property type="entry name" value="LETM1/MDM38-like"/>
</dbReference>
<evidence type="ECO:0000256" key="7">
    <source>
        <dbReference type="PROSITE-ProRule" id="PRU01094"/>
    </source>
</evidence>
<dbReference type="AlphaFoldDB" id="G3VIF6"/>
<dbReference type="GO" id="GO:0060090">
    <property type="term" value="F:molecular adaptor activity"/>
    <property type="evidence" value="ECO:0007669"/>
    <property type="project" value="Ensembl"/>
</dbReference>
<dbReference type="GeneID" id="100926940"/>
<keyword evidence="2 8" id="KW-0812">Transmembrane</keyword>
<protein>
    <submittedName>
        <fullName evidence="10">LETM1 domain containing 1</fullName>
    </submittedName>
</protein>
<dbReference type="GO" id="GO:0007005">
    <property type="term" value="P:mitochondrion organization"/>
    <property type="evidence" value="ECO:0007669"/>
    <property type="project" value="Ensembl"/>
</dbReference>
<feature type="domain" description="Letm1 RBD" evidence="9">
    <location>
        <begin position="186"/>
        <end position="364"/>
    </location>
</feature>
<dbReference type="PROSITE" id="PS51758">
    <property type="entry name" value="LETM1_RBD"/>
    <property type="match status" value="1"/>
</dbReference>
<gene>
    <name evidence="10" type="primary">LETMD1</name>
</gene>
<dbReference type="STRING" id="9305.ENSSHAP00000002960"/>